<dbReference type="Proteomes" id="UP000030081">
    <property type="component" value="Chromosome 2"/>
</dbReference>
<protein>
    <submittedName>
        <fullName evidence="1">Uncharacterized protein</fullName>
    </submittedName>
</protein>
<dbReference type="RefSeq" id="WP_021455408.1">
    <property type="nucleotide sequence ID" value="NZ_CM004383.1"/>
</dbReference>
<name>A0A2A2MTV5_9VIBR</name>
<dbReference type="AlphaFoldDB" id="A0A2A2MTV5"/>
<evidence type="ECO:0000313" key="1">
    <source>
        <dbReference type="EMBL" id="AIW21685.1"/>
    </source>
</evidence>
<dbReference type="KEGG" id="vcy:IX92_22115"/>
<evidence type="ECO:0000313" key="2">
    <source>
        <dbReference type="Proteomes" id="UP000030081"/>
    </source>
</evidence>
<proteinExistence type="predicted"/>
<organism evidence="1 2">
    <name type="scientific">Vibrio coralliilyticus</name>
    <dbReference type="NCBI Taxonomy" id="190893"/>
    <lineage>
        <taxon>Bacteria</taxon>
        <taxon>Pseudomonadati</taxon>
        <taxon>Pseudomonadota</taxon>
        <taxon>Gammaproteobacteria</taxon>
        <taxon>Vibrionales</taxon>
        <taxon>Vibrionaceae</taxon>
        <taxon>Vibrio</taxon>
    </lineage>
</organism>
<sequence length="142" mass="15970">MLKHLTALTLLLFCFQSLACNFAIVTLNPEINVLRSNQVKMLYRGRTSSIGGQPIRLMDLPKNSTQRQDFYYSLLNKSPAQMNAIWARQSFSGKTPAPNEIAHTSMKNITLWLSEHPNGIAYVPVDMIPEQANVLFTLCNKG</sequence>
<dbReference type="SUPFAM" id="SSF53850">
    <property type="entry name" value="Periplasmic binding protein-like II"/>
    <property type="match status" value="1"/>
</dbReference>
<dbReference type="EMBL" id="CP009618">
    <property type="protein sequence ID" value="AIW21685.1"/>
    <property type="molecule type" value="Genomic_DNA"/>
</dbReference>
<keyword evidence="2" id="KW-1185">Reference proteome</keyword>
<accession>A0A2A2MTV5</accession>
<gene>
    <name evidence="1" type="ORF">IX92_22115</name>
</gene>
<reference evidence="1 2" key="1">
    <citation type="submission" date="2014-10" db="EMBL/GenBank/DDBJ databases">
        <title>The Complete Genome Sequence for the Shellfish Pathogen Vibrio coralliilyticus RE98 Isolated from a Shellfish Hatchery.</title>
        <authorList>
            <person name="Richards G.P."/>
            <person name="Bono J.L."/>
            <person name="Watson M.A."/>
            <person name="Needleman D.S."/>
        </authorList>
    </citation>
    <scope>NUCLEOTIDE SEQUENCE [LARGE SCALE GENOMIC DNA]</scope>
    <source>
        <strain evidence="1 2">RE98</strain>
    </source>
</reference>